<evidence type="ECO:0000313" key="3">
    <source>
        <dbReference type="Proteomes" id="UP001501570"/>
    </source>
</evidence>
<sequence>MTEKMSPEEKTGARPIRVPDPDEYRRSRHPAPEATDELAGDETERWKTALPPKAEDGADPDADDRS</sequence>
<feature type="region of interest" description="Disordered" evidence="1">
    <location>
        <begin position="1"/>
        <end position="66"/>
    </location>
</feature>
<dbReference type="Proteomes" id="UP001501570">
    <property type="component" value="Unassembled WGS sequence"/>
</dbReference>
<protein>
    <submittedName>
        <fullName evidence="2">Uncharacterized protein</fullName>
    </submittedName>
</protein>
<keyword evidence="3" id="KW-1185">Reference proteome</keyword>
<name>A0ABP9S322_9ACTN</name>
<feature type="compositionally biased region" description="Acidic residues" evidence="1">
    <location>
        <begin position="57"/>
        <end position="66"/>
    </location>
</feature>
<comment type="caution">
    <text evidence="2">The sequence shown here is derived from an EMBL/GenBank/DDBJ whole genome shotgun (WGS) entry which is preliminary data.</text>
</comment>
<proteinExistence type="predicted"/>
<dbReference type="RefSeq" id="WP_345632530.1">
    <property type="nucleotide sequence ID" value="NZ_BAABJQ010000013.1"/>
</dbReference>
<reference evidence="3" key="1">
    <citation type="journal article" date="2019" name="Int. J. Syst. Evol. Microbiol.">
        <title>The Global Catalogue of Microorganisms (GCM) 10K type strain sequencing project: providing services to taxonomists for standard genome sequencing and annotation.</title>
        <authorList>
            <consortium name="The Broad Institute Genomics Platform"/>
            <consortium name="The Broad Institute Genome Sequencing Center for Infectious Disease"/>
            <person name="Wu L."/>
            <person name="Ma J."/>
        </authorList>
    </citation>
    <scope>NUCLEOTIDE SEQUENCE [LARGE SCALE GENOMIC DNA]</scope>
    <source>
        <strain evidence="3">JCM 18304</strain>
    </source>
</reference>
<evidence type="ECO:0000313" key="2">
    <source>
        <dbReference type="EMBL" id="GAA5190270.1"/>
    </source>
</evidence>
<dbReference type="EMBL" id="BAABJQ010000013">
    <property type="protein sequence ID" value="GAA5190270.1"/>
    <property type="molecule type" value="Genomic_DNA"/>
</dbReference>
<gene>
    <name evidence="2" type="ORF">GCM10023322_45040</name>
</gene>
<accession>A0ABP9S322</accession>
<evidence type="ECO:0000256" key="1">
    <source>
        <dbReference type="SAM" id="MobiDB-lite"/>
    </source>
</evidence>
<organism evidence="2 3">
    <name type="scientific">Rugosimonospora acidiphila</name>
    <dbReference type="NCBI Taxonomy" id="556531"/>
    <lineage>
        <taxon>Bacteria</taxon>
        <taxon>Bacillati</taxon>
        <taxon>Actinomycetota</taxon>
        <taxon>Actinomycetes</taxon>
        <taxon>Micromonosporales</taxon>
        <taxon>Micromonosporaceae</taxon>
        <taxon>Rugosimonospora</taxon>
    </lineage>
</organism>
<feature type="compositionally biased region" description="Basic and acidic residues" evidence="1">
    <location>
        <begin position="1"/>
        <end position="25"/>
    </location>
</feature>